<keyword evidence="5" id="KW-1185">Reference proteome</keyword>
<reference evidence="4 5" key="1">
    <citation type="submission" date="2018-06" db="EMBL/GenBank/DDBJ databases">
        <title>Genomic Encyclopedia of Type Strains, Phase I: the one thousand microbial genomes (KMG-I) project.</title>
        <authorList>
            <person name="Kyrpides N."/>
        </authorList>
    </citation>
    <scope>NUCLEOTIDE SEQUENCE [LARGE SCALE GENOMIC DNA]</scope>
    <source>
        <strain evidence="4 5">DSM 19573</strain>
    </source>
</reference>
<dbReference type="Pfam" id="PF09992">
    <property type="entry name" value="NAGPA"/>
    <property type="match status" value="1"/>
</dbReference>
<dbReference type="PANTHER" id="PTHR40446">
    <property type="entry name" value="N-ACETYLGLUCOSAMINE-1-PHOSPHODIESTER ALPHA-N-ACETYLGLUCOSAMINIDASE"/>
    <property type="match status" value="1"/>
</dbReference>
<organism evidence="4 5">
    <name type="scientific">Ruminiclostridium sufflavum DSM 19573</name>
    <dbReference type="NCBI Taxonomy" id="1121337"/>
    <lineage>
        <taxon>Bacteria</taxon>
        <taxon>Bacillati</taxon>
        <taxon>Bacillota</taxon>
        <taxon>Clostridia</taxon>
        <taxon>Eubacteriales</taxon>
        <taxon>Oscillospiraceae</taxon>
        <taxon>Ruminiclostridium</taxon>
    </lineage>
</organism>
<evidence type="ECO:0000313" key="4">
    <source>
        <dbReference type="EMBL" id="PYG88784.1"/>
    </source>
</evidence>
<evidence type="ECO:0000313" key="5">
    <source>
        <dbReference type="Proteomes" id="UP000248132"/>
    </source>
</evidence>
<dbReference type="PANTHER" id="PTHR40446:SF2">
    <property type="entry name" value="N-ACETYLGLUCOSAMINE-1-PHOSPHODIESTER ALPHA-N-ACETYLGLUCOSAMINIDASE"/>
    <property type="match status" value="1"/>
</dbReference>
<feature type="domain" description="Phosphodiester glycosidase" evidence="3">
    <location>
        <begin position="145"/>
        <end position="326"/>
    </location>
</feature>
<evidence type="ECO:0000256" key="1">
    <source>
        <dbReference type="SAM" id="MobiDB-lite"/>
    </source>
</evidence>
<keyword evidence="2" id="KW-1133">Transmembrane helix</keyword>
<dbReference type="Proteomes" id="UP000248132">
    <property type="component" value="Unassembled WGS sequence"/>
</dbReference>
<accession>A0A318Y0E5</accession>
<evidence type="ECO:0000259" key="3">
    <source>
        <dbReference type="Pfam" id="PF09992"/>
    </source>
</evidence>
<gene>
    <name evidence="4" type="ORF">LY28_01140</name>
</gene>
<name>A0A318Y0E5_9FIRM</name>
<feature type="transmembrane region" description="Helical" evidence="2">
    <location>
        <begin position="12"/>
        <end position="32"/>
    </location>
</feature>
<comment type="caution">
    <text evidence="4">The sequence shown here is derived from an EMBL/GenBank/DDBJ whole genome shotgun (WGS) entry which is preliminary data.</text>
</comment>
<feature type="region of interest" description="Disordered" evidence="1">
    <location>
        <begin position="62"/>
        <end position="83"/>
    </location>
</feature>
<proteinExistence type="predicted"/>
<keyword evidence="2" id="KW-0472">Membrane</keyword>
<protein>
    <submittedName>
        <fullName evidence="4">Exopolysaccharide biosynthesis protein</fullName>
    </submittedName>
</protein>
<keyword evidence="2" id="KW-0812">Transmembrane</keyword>
<dbReference type="InterPro" id="IPR018711">
    <property type="entry name" value="NAGPA"/>
</dbReference>
<feature type="compositionally biased region" description="Polar residues" evidence="1">
    <location>
        <begin position="74"/>
        <end position="83"/>
    </location>
</feature>
<dbReference type="EMBL" id="QKMR01000005">
    <property type="protein sequence ID" value="PYG88784.1"/>
    <property type="molecule type" value="Genomic_DNA"/>
</dbReference>
<sequence>MSKHSRRLTKKRILIIIFIFLLAVCTVLYKLADRYLIEHVEISNALDTSAASDAAGQASQSVNTGSSGAAYDSESVSSSGNEWNYTSDSKTINIKKITEGSGSDTVTYYVADIVLKDSSELKSAFAKNQFGSNIIEYTSEISEENNAILAINGDYYGFRDDGIVIRNGEIFRDIPARTGLAFYENGTMTTYDETGTTAEELISQGVTQTLSFGPVLVKASSAVTDFGTTEIDTNFGNRSIQNSNPRTGVGVISANHYVFVVVDGRSKGYSKGMTLTEFAQLFESLGCTDAYNLDGGGSSTMYFNGEVINNPLGKNKERGVSDILYIG</sequence>
<dbReference type="OrthoDB" id="9809781at2"/>
<dbReference type="AlphaFoldDB" id="A0A318Y0E5"/>
<evidence type="ECO:0000256" key="2">
    <source>
        <dbReference type="SAM" id="Phobius"/>
    </source>
</evidence>